<dbReference type="Proteomes" id="UP000191024">
    <property type="component" value="Chromosome B"/>
</dbReference>
<evidence type="ECO:0000259" key="2">
    <source>
        <dbReference type="PROSITE" id="PS50250"/>
    </source>
</evidence>
<dbReference type="PANTHER" id="PTHR12436">
    <property type="entry name" value="80 KDA MCM3-ASSOCIATED PROTEIN"/>
    <property type="match status" value="1"/>
</dbReference>
<feature type="compositionally biased region" description="Low complexity" evidence="1">
    <location>
        <begin position="133"/>
        <end position="142"/>
    </location>
</feature>
<dbReference type="EMBL" id="LT598464">
    <property type="protein sequence ID" value="SCU80941.1"/>
    <property type="molecule type" value="Genomic_DNA"/>
</dbReference>
<gene>
    <name evidence="3" type="ORF">LAMI_0B04236G</name>
</gene>
<dbReference type="AlphaFoldDB" id="A0A1G4IVC1"/>
<dbReference type="InterPro" id="IPR005062">
    <property type="entry name" value="SAC3/GANP/THP3_conserved"/>
</dbReference>
<feature type="domain" description="PCI" evidence="2">
    <location>
        <begin position="326"/>
        <end position="517"/>
    </location>
</feature>
<dbReference type="SUPFAM" id="SSF101447">
    <property type="entry name" value="Formin homology 2 domain (FH2 domain)"/>
    <property type="match status" value="1"/>
</dbReference>
<dbReference type="GO" id="GO:0005634">
    <property type="term" value="C:nucleus"/>
    <property type="evidence" value="ECO:0007669"/>
    <property type="project" value="TreeGrafter"/>
</dbReference>
<name>A0A1G4IVC1_9SACH</name>
<organism evidence="3 4">
    <name type="scientific">Lachancea mirantina</name>
    <dbReference type="NCBI Taxonomy" id="1230905"/>
    <lineage>
        <taxon>Eukaryota</taxon>
        <taxon>Fungi</taxon>
        <taxon>Dikarya</taxon>
        <taxon>Ascomycota</taxon>
        <taxon>Saccharomycotina</taxon>
        <taxon>Saccharomycetes</taxon>
        <taxon>Saccharomycetales</taxon>
        <taxon>Saccharomycetaceae</taxon>
        <taxon>Lachancea</taxon>
    </lineage>
</organism>
<feature type="compositionally biased region" description="Pro residues" evidence="1">
    <location>
        <begin position="143"/>
        <end position="163"/>
    </location>
</feature>
<protein>
    <submittedName>
        <fullName evidence="3">LAMI_0B04236g1_1</fullName>
    </submittedName>
</protein>
<evidence type="ECO:0000313" key="3">
    <source>
        <dbReference type="EMBL" id="SCU80941.1"/>
    </source>
</evidence>
<dbReference type="PANTHER" id="PTHR12436:SF4">
    <property type="entry name" value="LEUKOCYTE RECEPTOR CLUSTER MEMBER 8"/>
    <property type="match status" value="1"/>
</dbReference>
<feature type="region of interest" description="Disordered" evidence="1">
    <location>
        <begin position="133"/>
        <end position="215"/>
    </location>
</feature>
<dbReference type="InterPro" id="IPR045107">
    <property type="entry name" value="SAC3/GANP/THP3"/>
</dbReference>
<reference evidence="3 4" key="1">
    <citation type="submission" date="2016-03" db="EMBL/GenBank/DDBJ databases">
        <authorList>
            <person name="Devillers H."/>
        </authorList>
    </citation>
    <scope>NUCLEOTIDE SEQUENCE [LARGE SCALE GENOMIC DNA]</scope>
    <source>
        <strain evidence="3">CBS 11717</strain>
    </source>
</reference>
<keyword evidence="4" id="KW-1185">Reference proteome</keyword>
<dbReference type="STRING" id="1230905.A0A1G4IVC1"/>
<sequence>MSNRPRGNSDGVNHAGNALYNQVDPLTLGQSKAMRKRKIEKEKSTLLQNIITDETGSNPSGLREFILGSFQMAEQKGLDERSKAELLIQVKDLIFQAFSEKKEHINDWWSQSLPLLSPRETWPQLVCDKISLASSKSSRHSAVPPPPPPVRKAVQVPPPPPLASPRTSPLGAPNMSNIARRQDKGKRATDERELERRRKRMERFSNDSMVKKPKADDEDYANLNATSTNFYKFDKQKPVVGRCQTLEKKYLRLTSEPDPDLVRPLNVLKKSYDLVSSKYKNQEVTYSYFCDQFKSIRQDLRVQIIENKFTMKVYQTHARVALENGDIGEFNQCQSRLIHLFEIPDLKKSNLEEFLSYRVLYFLMMNSHNSINALKLKYMEAENLAIFRHPIVQHSLKMAEASLMSNYHQFFKLYCETEGPRRHLVDTFVNRERLKALDIISKSYNQLSLSFLFQQLGFTGHEMGAQFLKQHGLAQCIVTKDTSDDSAKSFFLDIKRSRGIIASQFEKAKRVDIKGQL</sequence>
<proteinExistence type="predicted"/>
<dbReference type="PROSITE" id="PS50250">
    <property type="entry name" value="PCI"/>
    <property type="match status" value="1"/>
</dbReference>
<dbReference type="OrthoDB" id="199574at2759"/>
<dbReference type="Gene3D" id="1.25.40.990">
    <property type="match status" value="1"/>
</dbReference>
<dbReference type="InterPro" id="IPR000717">
    <property type="entry name" value="PCI_dom"/>
</dbReference>
<feature type="compositionally biased region" description="Basic and acidic residues" evidence="1">
    <location>
        <begin position="180"/>
        <end position="215"/>
    </location>
</feature>
<evidence type="ECO:0000256" key="1">
    <source>
        <dbReference type="SAM" id="MobiDB-lite"/>
    </source>
</evidence>
<dbReference type="Pfam" id="PF03399">
    <property type="entry name" value="SAC3_GANP"/>
    <property type="match status" value="1"/>
</dbReference>
<evidence type="ECO:0000313" key="4">
    <source>
        <dbReference type="Proteomes" id="UP000191024"/>
    </source>
</evidence>
<accession>A0A1G4IVC1</accession>